<proteinExistence type="predicted"/>
<evidence type="ECO:0000313" key="1">
    <source>
        <dbReference type="EMBL" id="MEN3746276.1"/>
    </source>
</evidence>
<reference evidence="1 2" key="1">
    <citation type="submission" date="2024-05" db="EMBL/GenBank/DDBJ databases">
        <title>Sphingomonas sp. HF-S3 16S ribosomal RNA gene Genome sequencing and assembly.</title>
        <authorList>
            <person name="Lee H."/>
        </authorList>
    </citation>
    <scope>NUCLEOTIDE SEQUENCE [LARGE SCALE GENOMIC DNA]</scope>
    <source>
        <strain evidence="1 2">HF-S3</strain>
    </source>
</reference>
<dbReference type="Proteomes" id="UP001427805">
    <property type="component" value="Unassembled WGS sequence"/>
</dbReference>
<keyword evidence="2" id="KW-1185">Reference proteome</keyword>
<dbReference type="EMBL" id="JBDIZK010000002">
    <property type="protein sequence ID" value="MEN3746276.1"/>
    <property type="molecule type" value="Genomic_DNA"/>
</dbReference>
<evidence type="ECO:0000313" key="2">
    <source>
        <dbReference type="Proteomes" id="UP001427805"/>
    </source>
</evidence>
<protein>
    <submittedName>
        <fullName evidence="1">Uncharacterized protein</fullName>
    </submittedName>
</protein>
<organism evidence="1 2">
    <name type="scientific">Sphingomonas rustica</name>
    <dbReference type="NCBI Taxonomy" id="3103142"/>
    <lineage>
        <taxon>Bacteria</taxon>
        <taxon>Pseudomonadati</taxon>
        <taxon>Pseudomonadota</taxon>
        <taxon>Alphaproteobacteria</taxon>
        <taxon>Sphingomonadales</taxon>
        <taxon>Sphingomonadaceae</taxon>
        <taxon>Sphingomonas</taxon>
    </lineage>
</organism>
<sequence>MDKLEEAIARIRDRSSLLWCFYDPAEAAETKTVEVRLNGCPEQAATFDPPAGWTLHRVQWGDTFFIRRRQPMSEATVEGMLCDMLEFAHEHRMQVQSWQTGPGLAEDGFHP</sequence>
<accession>A0ABV0B6Y0</accession>
<gene>
    <name evidence="1" type="ORF">TPR58_03785</name>
</gene>
<name>A0ABV0B6Y0_9SPHN</name>
<dbReference type="RefSeq" id="WP_346245282.1">
    <property type="nucleotide sequence ID" value="NZ_JBDIZK010000002.1"/>
</dbReference>
<comment type="caution">
    <text evidence="1">The sequence shown here is derived from an EMBL/GenBank/DDBJ whole genome shotgun (WGS) entry which is preliminary data.</text>
</comment>